<keyword evidence="2" id="KW-0812">Transmembrane</keyword>
<feature type="transmembrane region" description="Helical" evidence="2">
    <location>
        <begin position="65"/>
        <end position="85"/>
    </location>
</feature>
<dbReference type="EMBL" id="JTHE03000111">
    <property type="protein sequence ID" value="MCM1985097.1"/>
    <property type="molecule type" value="Genomic_DNA"/>
</dbReference>
<feature type="compositionally biased region" description="Low complexity" evidence="1">
    <location>
        <begin position="113"/>
        <end position="125"/>
    </location>
</feature>
<evidence type="ECO:0008006" key="5">
    <source>
        <dbReference type="Google" id="ProtNLM"/>
    </source>
</evidence>
<dbReference type="AlphaFoldDB" id="A0ABD4T8H7"/>
<keyword evidence="2" id="KW-0472">Membrane</keyword>
<feature type="compositionally biased region" description="Basic and acidic residues" evidence="1">
    <location>
        <begin position="1"/>
        <end position="11"/>
    </location>
</feature>
<reference evidence="3 4" key="1">
    <citation type="journal article" date="2015" name="Genome Announc.">
        <title>Draft Genome Sequence of Filamentous Marine Cyanobacterium Lyngbya confervoides Strain BDU141951.</title>
        <authorList>
            <person name="Chandrababunaidu M.M."/>
            <person name="Sen D."/>
            <person name="Tripathy S."/>
        </authorList>
    </citation>
    <scope>NUCLEOTIDE SEQUENCE [LARGE SCALE GENOMIC DNA]</scope>
    <source>
        <strain evidence="3 4">BDU141951</strain>
    </source>
</reference>
<evidence type="ECO:0000256" key="2">
    <source>
        <dbReference type="SAM" id="Phobius"/>
    </source>
</evidence>
<accession>A0ABD4T8H7</accession>
<evidence type="ECO:0000313" key="3">
    <source>
        <dbReference type="EMBL" id="MCM1985097.1"/>
    </source>
</evidence>
<organism evidence="3 4">
    <name type="scientific">Lyngbya confervoides BDU141951</name>
    <dbReference type="NCBI Taxonomy" id="1574623"/>
    <lineage>
        <taxon>Bacteria</taxon>
        <taxon>Bacillati</taxon>
        <taxon>Cyanobacteriota</taxon>
        <taxon>Cyanophyceae</taxon>
        <taxon>Oscillatoriophycideae</taxon>
        <taxon>Oscillatoriales</taxon>
        <taxon>Microcoleaceae</taxon>
        <taxon>Lyngbya</taxon>
    </lineage>
</organism>
<keyword evidence="2" id="KW-1133">Transmembrane helix</keyword>
<proteinExistence type="predicted"/>
<feature type="compositionally biased region" description="Polar residues" evidence="1">
    <location>
        <begin position="94"/>
        <end position="110"/>
    </location>
</feature>
<gene>
    <name evidence="3" type="ORF">QQ91_0019950</name>
</gene>
<dbReference type="RefSeq" id="WP_166283452.1">
    <property type="nucleotide sequence ID" value="NZ_JTHE03000111.1"/>
</dbReference>
<feature type="region of interest" description="Disordered" evidence="1">
    <location>
        <begin position="1"/>
        <end position="50"/>
    </location>
</feature>
<comment type="caution">
    <text evidence="3">The sequence shown here is derived from an EMBL/GenBank/DDBJ whole genome shotgun (WGS) entry which is preliminary data.</text>
</comment>
<name>A0ABD4T8H7_9CYAN</name>
<keyword evidence="4" id="KW-1185">Reference proteome</keyword>
<feature type="region of interest" description="Disordered" evidence="1">
    <location>
        <begin position="94"/>
        <end position="132"/>
    </location>
</feature>
<evidence type="ECO:0000313" key="4">
    <source>
        <dbReference type="Proteomes" id="UP000031561"/>
    </source>
</evidence>
<feature type="region of interest" description="Disordered" evidence="1">
    <location>
        <begin position="145"/>
        <end position="205"/>
    </location>
</feature>
<dbReference type="Proteomes" id="UP000031561">
    <property type="component" value="Unassembled WGS sequence"/>
</dbReference>
<evidence type="ECO:0000256" key="1">
    <source>
        <dbReference type="SAM" id="MobiDB-lite"/>
    </source>
</evidence>
<protein>
    <recommendedName>
        <fullName evidence="5">Conjugal transfer protein TrbI</fullName>
    </recommendedName>
</protein>
<sequence>MDEQDLKKWADPDEIEAQESGGSSQDPRPEVSASAASDRTDSDFADDTEVIISQPKTPVWKRNEIKLPVVTGVGLLVVFMGYAFMRGGQSHLQTQLQADQAQNSLPTGDPQTPAADPSASESAEVAKLKTQLALGTQSEEIAALNQEQNQAQSPPPASVVKPSAPTTATPAVSQPPARVTYAPPRPPINYSRYTTPVQPRVSAPPPPVRVAIPSPAPENLPADPPIQETTFVSYGRLPGVPNARGSSIVNRADNTGVIYTSDRQRPAPPQRSLAQQQTAFLSGDRYAQIPRGAKLKGQMQTPVIAEPGQEFLVEITQPVANIPQGSYATALIDQVYGDGLMQASIRGIVTPEGQRFMIPEGSMQVLASNGKPLVAKRMKGGPNVAKMIANVALGAISNATGTLNRPRTRFNAENGSVYEDYGDANLTAALLQGGVNSVLPMIQQQQAEIQEDLAGNQGTIRFLKAGTHVYLQAY</sequence>